<dbReference type="GO" id="GO:0006412">
    <property type="term" value="P:translation"/>
    <property type="evidence" value="ECO:0007669"/>
    <property type="project" value="UniProtKB-KW"/>
</dbReference>
<evidence type="ECO:0000256" key="4">
    <source>
        <dbReference type="ARBA" id="ARBA00022917"/>
    </source>
</evidence>
<dbReference type="GO" id="GO:0005524">
    <property type="term" value="F:ATP binding"/>
    <property type="evidence" value="ECO:0007669"/>
    <property type="project" value="UniProtKB-KW"/>
</dbReference>
<dbReference type="EMBL" id="LCDF01000001">
    <property type="protein sequence ID" value="KKS48945.1"/>
    <property type="molecule type" value="Genomic_DNA"/>
</dbReference>
<evidence type="ECO:0000313" key="6">
    <source>
        <dbReference type="EMBL" id="KKS48945.1"/>
    </source>
</evidence>
<organism evidence="6 7">
    <name type="scientific">Candidatus Giovannonibacteria bacterium GW2011_GWF2_42_19</name>
    <dbReference type="NCBI Taxonomy" id="1618659"/>
    <lineage>
        <taxon>Bacteria</taxon>
        <taxon>Candidatus Giovannoniibacteriota</taxon>
    </lineage>
</organism>
<dbReference type="GO" id="GO:0070681">
    <property type="term" value="P:glutaminyl-tRNAGln biosynthesis via transamidation"/>
    <property type="evidence" value="ECO:0007669"/>
    <property type="project" value="TreeGrafter"/>
</dbReference>
<evidence type="ECO:0000313" key="7">
    <source>
        <dbReference type="Proteomes" id="UP000034036"/>
    </source>
</evidence>
<keyword evidence="3" id="KW-0067">ATP-binding</keyword>
<keyword evidence="4" id="KW-0648">Protein biosynthesis</keyword>
<protein>
    <submittedName>
        <fullName evidence="6">Aspartyl/glutamyl-tRNA(Asn/Gln) amidotransferase subunit B</fullName>
    </submittedName>
</protein>
<feature type="domain" description="Aspartyl/Glutamyl-tRNA(Gln) amidotransferase subunit B/E catalytic" evidence="5">
    <location>
        <begin position="6"/>
        <end position="247"/>
    </location>
</feature>
<evidence type="ECO:0000256" key="2">
    <source>
        <dbReference type="ARBA" id="ARBA00022741"/>
    </source>
</evidence>
<evidence type="ECO:0000259" key="5">
    <source>
        <dbReference type="Pfam" id="PF02934"/>
    </source>
</evidence>
<dbReference type="Pfam" id="PF02934">
    <property type="entry name" value="GatB_N"/>
    <property type="match status" value="1"/>
</dbReference>
<evidence type="ECO:0000256" key="1">
    <source>
        <dbReference type="ARBA" id="ARBA00022598"/>
    </source>
</evidence>
<keyword evidence="2" id="KW-0547">Nucleotide-binding</keyword>
<dbReference type="GO" id="GO:0016740">
    <property type="term" value="F:transferase activity"/>
    <property type="evidence" value="ECO:0007669"/>
    <property type="project" value="UniProtKB-KW"/>
</dbReference>
<dbReference type="NCBIfam" id="NF004012">
    <property type="entry name" value="PRK05477.1-2"/>
    <property type="match status" value="1"/>
</dbReference>
<dbReference type="STRING" id="1618659.UV11_C0001G0040"/>
<dbReference type="InterPro" id="IPR017959">
    <property type="entry name" value="Asn/Gln-tRNA_amidoTrfase_suB/E"/>
</dbReference>
<dbReference type="Proteomes" id="UP000034036">
    <property type="component" value="Unassembled WGS sequence"/>
</dbReference>
<dbReference type="PANTHER" id="PTHR11659:SF0">
    <property type="entry name" value="GLUTAMYL-TRNA(GLN) AMIDOTRANSFERASE SUBUNIT B, MITOCHONDRIAL"/>
    <property type="match status" value="1"/>
</dbReference>
<gene>
    <name evidence="6" type="ORF">UV11_C0001G0040</name>
</gene>
<dbReference type="PANTHER" id="PTHR11659">
    <property type="entry name" value="GLUTAMYL-TRNA GLN AMIDOTRANSFERASE SUBUNIT B MITOCHONDRIAL AND PROKARYOTIC PET112-RELATED"/>
    <property type="match status" value="1"/>
</dbReference>
<dbReference type="InterPro" id="IPR004413">
    <property type="entry name" value="GatB"/>
</dbReference>
<dbReference type="AlphaFoldDB" id="A0A0G0ZJM2"/>
<dbReference type="InterPro" id="IPR006075">
    <property type="entry name" value="Asn/Gln-tRNA_Trfase_suB/E_cat"/>
</dbReference>
<keyword evidence="6" id="KW-0808">Transferase</keyword>
<dbReference type="SUPFAM" id="SSF55931">
    <property type="entry name" value="Glutamine synthetase/guanido kinase"/>
    <property type="match status" value="1"/>
</dbReference>
<sequence>MAYIPTIGLEIHAELKTSSKMFCSCKNDPDEKKPNVNVCPICLGHPGTLPVINRDAVLKVLRLGAALDAKLADESRFDRKNYFYPDLPKGYQISQYQFPLVKKGVLEIPTGSKIRITRVHLEEDAARTVHDERGSSLIDYNRAGVPLMELVTEPDLSTAKNSREFAEELQIILKYLGISDADMEKGQMRVEANVSVSPELNVLGTKVEVKNINSFRAVEKAIDFEIKRQSELLDGGEKVKQETRGAFAKVKRRSS</sequence>
<reference evidence="6 7" key="1">
    <citation type="journal article" date="2015" name="Nature">
        <title>rRNA introns, odd ribosomes, and small enigmatic genomes across a large radiation of phyla.</title>
        <authorList>
            <person name="Brown C.T."/>
            <person name="Hug L.A."/>
            <person name="Thomas B.C."/>
            <person name="Sharon I."/>
            <person name="Castelle C.J."/>
            <person name="Singh A."/>
            <person name="Wilkins M.J."/>
            <person name="Williams K.H."/>
            <person name="Banfield J.F."/>
        </authorList>
    </citation>
    <scope>NUCLEOTIDE SEQUENCE [LARGE SCALE GENOMIC DNA]</scope>
</reference>
<comment type="caution">
    <text evidence="6">The sequence shown here is derived from an EMBL/GenBank/DDBJ whole genome shotgun (WGS) entry which is preliminary data.</text>
</comment>
<proteinExistence type="predicted"/>
<dbReference type="InterPro" id="IPR017958">
    <property type="entry name" value="Gln-tRNA_amidoTrfase_suB_CS"/>
</dbReference>
<dbReference type="PROSITE" id="PS01234">
    <property type="entry name" value="GATB"/>
    <property type="match status" value="1"/>
</dbReference>
<dbReference type="InterPro" id="IPR014746">
    <property type="entry name" value="Gln_synth/guanido_kin_cat_dom"/>
</dbReference>
<dbReference type="GO" id="GO:0050567">
    <property type="term" value="F:glutaminyl-tRNA synthase (glutamine-hydrolyzing) activity"/>
    <property type="evidence" value="ECO:0007669"/>
    <property type="project" value="TreeGrafter"/>
</dbReference>
<accession>A0A0G0ZJM2</accession>
<evidence type="ECO:0000256" key="3">
    <source>
        <dbReference type="ARBA" id="ARBA00022840"/>
    </source>
</evidence>
<dbReference type="PATRIC" id="fig|1618659.3.peg.47"/>
<keyword evidence="1" id="KW-0436">Ligase</keyword>
<dbReference type="NCBIfam" id="TIGR00133">
    <property type="entry name" value="gatB"/>
    <property type="match status" value="1"/>
</dbReference>
<name>A0A0G0ZJM2_9BACT</name>